<evidence type="ECO:0000313" key="10">
    <source>
        <dbReference type="Proteomes" id="UP000013526"/>
    </source>
</evidence>
<dbReference type="SUPFAM" id="SSF49354">
    <property type="entry name" value="PapD-like"/>
    <property type="match status" value="1"/>
</dbReference>
<feature type="signal peptide" evidence="6">
    <location>
        <begin position="1"/>
        <end position="24"/>
    </location>
</feature>
<protein>
    <submittedName>
        <fullName evidence="9">Pili assembly chaperone, N-terminal</fullName>
    </submittedName>
</protein>
<organism evidence="9 10">
    <name type="scientific">Aeromonas molluscorum 848</name>
    <dbReference type="NCBI Taxonomy" id="1268236"/>
    <lineage>
        <taxon>Bacteria</taxon>
        <taxon>Pseudomonadati</taxon>
        <taxon>Pseudomonadota</taxon>
        <taxon>Gammaproteobacteria</taxon>
        <taxon>Aeromonadales</taxon>
        <taxon>Aeromonadaceae</taxon>
        <taxon>Aeromonas</taxon>
    </lineage>
</organism>
<dbReference type="Pfam" id="PF02753">
    <property type="entry name" value="PapD_C"/>
    <property type="match status" value="1"/>
</dbReference>
<keyword evidence="10" id="KW-1185">Reference proteome</keyword>
<dbReference type="PRINTS" id="PR00969">
    <property type="entry name" value="CHAPERONPILI"/>
</dbReference>
<comment type="caution">
    <text evidence="9">The sequence shown here is derived from an EMBL/GenBank/DDBJ whole genome shotgun (WGS) entry which is preliminary data.</text>
</comment>
<dbReference type="GO" id="GO:0071555">
    <property type="term" value="P:cell wall organization"/>
    <property type="evidence" value="ECO:0007669"/>
    <property type="project" value="InterPro"/>
</dbReference>
<dbReference type="GO" id="GO:0030288">
    <property type="term" value="C:outer membrane-bounded periplasmic space"/>
    <property type="evidence" value="ECO:0007669"/>
    <property type="project" value="InterPro"/>
</dbReference>
<comment type="similarity">
    <text evidence="2">Belongs to the periplasmic pilus chaperone family.</text>
</comment>
<evidence type="ECO:0000259" key="7">
    <source>
        <dbReference type="Pfam" id="PF00345"/>
    </source>
</evidence>
<evidence type="ECO:0000256" key="3">
    <source>
        <dbReference type="ARBA" id="ARBA00022729"/>
    </source>
</evidence>
<evidence type="ECO:0000256" key="1">
    <source>
        <dbReference type="ARBA" id="ARBA00004418"/>
    </source>
</evidence>
<name>R1F7R7_9GAMM</name>
<keyword evidence="3 6" id="KW-0732">Signal</keyword>
<evidence type="ECO:0000259" key="8">
    <source>
        <dbReference type="Pfam" id="PF02753"/>
    </source>
</evidence>
<dbReference type="Pfam" id="PF00345">
    <property type="entry name" value="PapD_N"/>
    <property type="match status" value="1"/>
</dbReference>
<comment type="subcellular location">
    <subcellularLocation>
        <location evidence="1">Periplasm</location>
    </subcellularLocation>
</comment>
<dbReference type="SUPFAM" id="SSF49584">
    <property type="entry name" value="Periplasmic chaperone C-domain"/>
    <property type="match status" value="1"/>
</dbReference>
<gene>
    <name evidence="9" type="ORF">G113_07168</name>
</gene>
<dbReference type="InterPro" id="IPR050643">
    <property type="entry name" value="Periplasmic_pilus_chap"/>
</dbReference>
<evidence type="ECO:0000256" key="6">
    <source>
        <dbReference type="SAM" id="SignalP"/>
    </source>
</evidence>
<dbReference type="EMBL" id="AQGQ01000031">
    <property type="protein sequence ID" value="EOD55782.1"/>
    <property type="molecule type" value="Genomic_DNA"/>
</dbReference>
<dbReference type="InterPro" id="IPR036316">
    <property type="entry name" value="Pili_assmbl_chap_C_dom_sf"/>
</dbReference>
<keyword evidence="5" id="KW-0143">Chaperone</keyword>
<evidence type="ECO:0000256" key="5">
    <source>
        <dbReference type="ARBA" id="ARBA00023186"/>
    </source>
</evidence>
<keyword evidence="4" id="KW-0574">Periplasm</keyword>
<dbReference type="InterPro" id="IPR016148">
    <property type="entry name" value="Pili_assmbl_chaperone_C"/>
</dbReference>
<dbReference type="InterPro" id="IPR013783">
    <property type="entry name" value="Ig-like_fold"/>
</dbReference>
<dbReference type="InterPro" id="IPR001829">
    <property type="entry name" value="Pili_assmbl_chaperone_bac"/>
</dbReference>
<evidence type="ECO:0000256" key="2">
    <source>
        <dbReference type="ARBA" id="ARBA00007399"/>
    </source>
</evidence>
<evidence type="ECO:0000256" key="4">
    <source>
        <dbReference type="ARBA" id="ARBA00022764"/>
    </source>
</evidence>
<accession>R1F7R7</accession>
<reference evidence="9 10" key="1">
    <citation type="journal article" date="2013" name="Genome Announc.">
        <title>Draft Genome Sequence of Aeromonas molluscorum Strain 848TT, Isolated from Bivalve Molluscs.</title>
        <authorList>
            <person name="Spataro N."/>
            <person name="Farfan M."/>
            <person name="Albarral V."/>
            <person name="Sanglas A."/>
            <person name="Loren J.G."/>
            <person name="Fuste M.C."/>
            <person name="Bosch E."/>
        </authorList>
    </citation>
    <scope>NUCLEOTIDE SEQUENCE [LARGE SCALE GENOMIC DNA]</scope>
    <source>
        <strain evidence="9 10">848</strain>
    </source>
</reference>
<dbReference type="Gene3D" id="2.60.40.10">
    <property type="entry name" value="Immunoglobulins"/>
    <property type="match status" value="2"/>
</dbReference>
<dbReference type="PANTHER" id="PTHR30251">
    <property type="entry name" value="PILUS ASSEMBLY CHAPERONE"/>
    <property type="match status" value="1"/>
</dbReference>
<feature type="domain" description="Pili assembly chaperone C-terminal" evidence="8">
    <location>
        <begin position="169"/>
        <end position="233"/>
    </location>
</feature>
<evidence type="ECO:0000313" key="9">
    <source>
        <dbReference type="EMBL" id="EOD55782.1"/>
    </source>
</evidence>
<dbReference type="PANTHER" id="PTHR30251:SF2">
    <property type="entry name" value="FIMBRIAL CHAPERONE YADV-RELATED"/>
    <property type="match status" value="1"/>
</dbReference>
<dbReference type="Proteomes" id="UP000013526">
    <property type="component" value="Unassembled WGS sequence"/>
</dbReference>
<dbReference type="AlphaFoldDB" id="R1F7R7"/>
<feature type="chain" id="PRO_5004347904" evidence="6">
    <location>
        <begin position="25"/>
        <end position="246"/>
    </location>
</feature>
<dbReference type="InterPro" id="IPR008962">
    <property type="entry name" value="PapD-like_sf"/>
</dbReference>
<dbReference type="PATRIC" id="fig|1268236.3.peg.1423"/>
<sequence>MKPRRLYCLMLLCALLLREEEGQAAINLMATRLVYPGGAPEASLRVFNDDQAPSLLQAWVDEGDVQQGPSHSKAPFLVTPPMIRLGGRKGQMLRIYGVDTKHLVQDRESLFWLNVLGLPPKTVAEGARVQLAYRTRIKLFYRPAGLPGSVRDAVTRLVWQTGPGLGVTVSNPGGFYISLSEVLISHGKQSLLWQEAALIPPQAKLFLPMAGADETALHGARGRARWIDDDGNYHEQGFQLTQGAGR</sequence>
<feature type="domain" description="Pili assembly chaperone N-terminal" evidence="7">
    <location>
        <begin position="26"/>
        <end position="146"/>
    </location>
</feature>
<proteinExistence type="inferred from homology"/>
<dbReference type="InterPro" id="IPR016147">
    <property type="entry name" value="Pili_assmbl_chaperone_N"/>
</dbReference>